<dbReference type="SUPFAM" id="SSF54427">
    <property type="entry name" value="NTF2-like"/>
    <property type="match status" value="1"/>
</dbReference>
<dbReference type="Gene3D" id="1.10.10.10">
    <property type="entry name" value="Winged helix-like DNA-binding domain superfamily/Winged helix DNA-binding domain"/>
    <property type="match status" value="1"/>
</dbReference>
<dbReference type="NCBIfam" id="TIGR02937">
    <property type="entry name" value="sigma70-ECF"/>
    <property type="match status" value="1"/>
</dbReference>
<dbReference type="InterPro" id="IPR014305">
    <property type="entry name" value="RNA_pol_sigma-G_actinobac"/>
</dbReference>
<dbReference type="SUPFAM" id="SSF88946">
    <property type="entry name" value="Sigma2 domain of RNA polymerase sigma factors"/>
    <property type="match status" value="1"/>
</dbReference>
<dbReference type="SUPFAM" id="SSF88659">
    <property type="entry name" value="Sigma3 and sigma4 domains of RNA polymerase sigma factors"/>
    <property type="match status" value="1"/>
</dbReference>
<dbReference type="RefSeq" id="WP_203866743.1">
    <property type="nucleotide sequence ID" value="NZ_BONW01000013.1"/>
</dbReference>
<dbReference type="PANTHER" id="PTHR43133">
    <property type="entry name" value="RNA POLYMERASE ECF-TYPE SIGMA FACTO"/>
    <property type="match status" value="1"/>
</dbReference>
<keyword evidence="3 7" id="KW-0805">Transcription regulation</keyword>
<dbReference type="InterPro" id="IPR036388">
    <property type="entry name" value="WH-like_DNA-bd_sf"/>
</dbReference>
<keyword evidence="12" id="KW-1185">Reference proteome</keyword>
<dbReference type="InterPro" id="IPR039425">
    <property type="entry name" value="RNA_pol_sigma-70-like"/>
</dbReference>
<evidence type="ECO:0000259" key="10">
    <source>
        <dbReference type="Pfam" id="PF12680"/>
    </source>
</evidence>
<dbReference type="InterPro" id="IPR000838">
    <property type="entry name" value="RNA_pol_sigma70_ECF_CS"/>
</dbReference>
<feature type="domain" description="SnoaL-like" evidence="10">
    <location>
        <begin position="223"/>
        <end position="325"/>
    </location>
</feature>
<accession>A0ABQ4E0J8</accession>
<evidence type="ECO:0000313" key="11">
    <source>
        <dbReference type="EMBL" id="GIG88259.1"/>
    </source>
</evidence>
<protein>
    <recommendedName>
        <fullName evidence="7">RNA polymerase sigma factor</fullName>
    </recommendedName>
</protein>
<sequence>MSGGDDGLVDAARRGDESAFTVLVERHRGELRVHCYRMLGSYHDAEDLVQETFLRAWKGIAGFQGRSTLRAWLYRIATNACLDALDGRARRLLPHHLSGPADPADDVAPRTDIPWLEPFPDRLWEPAAPAEAEPDAVLVARETIELAFLAAIQHLPPRQRAVLILRDVLGWPANQTATLLDASVASVNSALQRARGTIRAHLPERRLDWAPATEPTEEERAVLRRYVAALERADLATVAGLLAEDVRTTMPPFPEWFRGRESVLRALESSWDPDLPDYVGRFRTLPTRANGRPAVASYVRRPGEHDYRPFAIGLLWIEAGKITEMVAFHDPELFTAFALPAYLPGSLPAAEPA</sequence>
<evidence type="ECO:0000256" key="1">
    <source>
        <dbReference type="ARBA" id="ARBA00010641"/>
    </source>
</evidence>
<keyword evidence="6 7" id="KW-0804">Transcription</keyword>
<evidence type="ECO:0000256" key="4">
    <source>
        <dbReference type="ARBA" id="ARBA00023082"/>
    </source>
</evidence>
<keyword evidence="4 7" id="KW-0731">Sigma factor</keyword>
<dbReference type="EMBL" id="BONW01000013">
    <property type="protein sequence ID" value="GIG88259.1"/>
    <property type="molecule type" value="Genomic_DNA"/>
</dbReference>
<dbReference type="InterPro" id="IPR013325">
    <property type="entry name" value="RNA_pol_sigma_r2"/>
</dbReference>
<organism evidence="11 12">
    <name type="scientific">Plantactinospora endophytica</name>
    <dbReference type="NCBI Taxonomy" id="673535"/>
    <lineage>
        <taxon>Bacteria</taxon>
        <taxon>Bacillati</taxon>
        <taxon>Actinomycetota</taxon>
        <taxon>Actinomycetes</taxon>
        <taxon>Micromonosporales</taxon>
        <taxon>Micromonosporaceae</taxon>
        <taxon>Plantactinospora</taxon>
    </lineage>
</organism>
<dbReference type="Proteomes" id="UP000646749">
    <property type="component" value="Unassembled WGS sequence"/>
</dbReference>
<comment type="subunit">
    <text evidence="2">Interacts transiently with the RNA polymerase catalytic core formed by RpoA, RpoB, RpoC and RpoZ (2 alpha, 1 beta, 1 beta' and 1 omega subunit) to form the RNA polymerase holoenzyme that can initiate transcription.</text>
</comment>
<dbReference type="InterPro" id="IPR013324">
    <property type="entry name" value="RNA_pol_sigma_r3/r4-like"/>
</dbReference>
<dbReference type="Gene3D" id="3.10.450.50">
    <property type="match status" value="1"/>
</dbReference>
<comment type="similarity">
    <text evidence="1 7">Belongs to the sigma-70 factor family. ECF subfamily.</text>
</comment>
<proteinExistence type="inferred from homology"/>
<dbReference type="Pfam" id="PF04542">
    <property type="entry name" value="Sigma70_r2"/>
    <property type="match status" value="1"/>
</dbReference>
<reference evidence="11 12" key="1">
    <citation type="submission" date="2021-01" db="EMBL/GenBank/DDBJ databases">
        <title>Whole genome shotgun sequence of Plantactinospora endophytica NBRC 110450.</title>
        <authorList>
            <person name="Komaki H."/>
            <person name="Tamura T."/>
        </authorList>
    </citation>
    <scope>NUCLEOTIDE SEQUENCE [LARGE SCALE GENOMIC DNA]</scope>
    <source>
        <strain evidence="11 12">NBRC 110450</strain>
    </source>
</reference>
<dbReference type="InterPro" id="IPR013249">
    <property type="entry name" value="RNA_pol_sigma70_r4_t2"/>
</dbReference>
<dbReference type="InterPro" id="IPR007627">
    <property type="entry name" value="RNA_pol_sigma70_r2"/>
</dbReference>
<dbReference type="PROSITE" id="PS01063">
    <property type="entry name" value="SIGMA70_ECF"/>
    <property type="match status" value="1"/>
</dbReference>
<evidence type="ECO:0000313" key="12">
    <source>
        <dbReference type="Proteomes" id="UP000646749"/>
    </source>
</evidence>
<dbReference type="CDD" id="cd06171">
    <property type="entry name" value="Sigma70_r4"/>
    <property type="match status" value="1"/>
</dbReference>
<feature type="domain" description="RNA polymerase sigma-70 region 2" evidence="8">
    <location>
        <begin position="23"/>
        <end position="90"/>
    </location>
</feature>
<dbReference type="InterPro" id="IPR032710">
    <property type="entry name" value="NTF2-like_dom_sf"/>
</dbReference>
<evidence type="ECO:0000256" key="3">
    <source>
        <dbReference type="ARBA" id="ARBA00023015"/>
    </source>
</evidence>
<evidence type="ECO:0000259" key="8">
    <source>
        <dbReference type="Pfam" id="PF04542"/>
    </source>
</evidence>
<keyword evidence="5 7" id="KW-0238">DNA-binding</keyword>
<evidence type="ECO:0000259" key="9">
    <source>
        <dbReference type="Pfam" id="PF08281"/>
    </source>
</evidence>
<dbReference type="NCBIfam" id="TIGR02960">
    <property type="entry name" value="SigX5"/>
    <property type="match status" value="1"/>
</dbReference>
<gene>
    <name evidence="11" type="primary">rpoE_14</name>
    <name evidence="11" type="ORF">Pen02_31950</name>
</gene>
<dbReference type="Pfam" id="PF12680">
    <property type="entry name" value="SnoaL_2"/>
    <property type="match status" value="1"/>
</dbReference>
<evidence type="ECO:0000256" key="2">
    <source>
        <dbReference type="ARBA" id="ARBA00011344"/>
    </source>
</evidence>
<dbReference type="NCBIfam" id="NF006089">
    <property type="entry name" value="PRK08241.1"/>
    <property type="match status" value="1"/>
</dbReference>
<dbReference type="Pfam" id="PF08281">
    <property type="entry name" value="Sigma70_r4_2"/>
    <property type="match status" value="1"/>
</dbReference>
<name>A0ABQ4E0J8_9ACTN</name>
<evidence type="ECO:0000256" key="6">
    <source>
        <dbReference type="ARBA" id="ARBA00023163"/>
    </source>
</evidence>
<dbReference type="InterPro" id="IPR014284">
    <property type="entry name" value="RNA_pol_sigma-70_dom"/>
</dbReference>
<dbReference type="PANTHER" id="PTHR43133:SF65">
    <property type="entry name" value="ECF RNA POLYMERASE SIGMA FACTOR SIGG"/>
    <property type="match status" value="1"/>
</dbReference>
<evidence type="ECO:0000256" key="5">
    <source>
        <dbReference type="ARBA" id="ARBA00023125"/>
    </source>
</evidence>
<evidence type="ECO:0000256" key="7">
    <source>
        <dbReference type="RuleBase" id="RU000716"/>
    </source>
</evidence>
<comment type="caution">
    <text evidence="11">The sequence shown here is derived from an EMBL/GenBank/DDBJ whole genome shotgun (WGS) entry which is preliminary data.</text>
</comment>
<dbReference type="Gene3D" id="1.10.1740.10">
    <property type="match status" value="1"/>
</dbReference>
<dbReference type="InterPro" id="IPR037401">
    <property type="entry name" value="SnoaL-like"/>
</dbReference>
<feature type="domain" description="RNA polymerase sigma factor 70 region 4 type 2" evidence="9">
    <location>
        <begin position="147"/>
        <end position="195"/>
    </location>
</feature>